<gene>
    <name evidence="2" type="ORF">PoB_002089800</name>
</gene>
<dbReference type="Gene3D" id="2.30.29.30">
    <property type="entry name" value="Pleckstrin-homology domain (PH domain)/Phosphotyrosine-binding domain (PTB)"/>
    <property type="match status" value="1"/>
</dbReference>
<evidence type="ECO:0000259" key="1">
    <source>
        <dbReference type="Pfam" id="PF21998"/>
    </source>
</evidence>
<accession>A0AAV3ZIR2</accession>
<protein>
    <submittedName>
        <fullName evidence="2">Myosin-viia</fullName>
    </submittedName>
</protein>
<sequence length="240" mass="27074">MLGMNSRGIFVVDELDKLKLQIHFSEILAAVKSRHQVTLTLVGLGDVVIHTHHADDFCILINFILEGLRKRATVAIARQDVTHLDGPPDSNIVRGDPVQLSSPLPEDNMRDEDATVAVMSLKSGKRCDVPANILYMVAPYMARPPEDVMERLSHHIRKSPSSVSPSEGKRHHTLQNYAKSHFRPSGESAMSKLFNKKKEVERLWSFSKDALKKPLLKKTINREDIRKLACHCFTYILASF</sequence>
<dbReference type="EMBL" id="BLXT01002453">
    <property type="protein sequence ID" value="GFN94392.1"/>
    <property type="molecule type" value="Genomic_DNA"/>
</dbReference>
<dbReference type="AlphaFoldDB" id="A0AAV3ZIR2"/>
<keyword evidence="3" id="KW-1185">Reference proteome</keyword>
<organism evidence="2 3">
    <name type="scientific">Plakobranchus ocellatus</name>
    <dbReference type="NCBI Taxonomy" id="259542"/>
    <lineage>
        <taxon>Eukaryota</taxon>
        <taxon>Metazoa</taxon>
        <taxon>Spiralia</taxon>
        <taxon>Lophotrochozoa</taxon>
        <taxon>Mollusca</taxon>
        <taxon>Gastropoda</taxon>
        <taxon>Heterobranchia</taxon>
        <taxon>Euthyneura</taxon>
        <taxon>Panpulmonata</taxon>
        <taxon>Sacoglossa</taxon>
        <taxon>Placobranchoidea</taxon>
        <taxon>Plakobranchidae</taxon>
        <taxon>Plakobranchus</taxon>
    </lineage>
</organism>
<dbReference type="InterPro" id="IPR011993">
    <property type="entry name" value="PH-like_dom_sf"/>
</dbReference>
<name>A0AAV3ZIR2_9GAST</name>
<evidence type="ECO:0000313" key="2">
    <source>
        <dbReference type="EMBL" id="GFN94392.1"/>
    </source>
</evidence>
<dbReference type="Pfam" id="PF21998">
    <property type="entry name" value="FERM_C1_MyoVII"/>
    <property type="match status" value="1"/>
</dbReference>
<proteinExistence type="predicted"/>
<dbReference type="InterPro" id="IPR041793">
    <property type="entry name" value="MyoVII_FERM_C1"/>
</dbReference>
<dbReference type="Proteomes" id="UP000735302">
    <property type="component" value="Unassembled WGS sequence"/>
</dbReference>
<reference evidence="2 3" key="1">
    <citation type="journal article" date="2021" name="Elife">
        <title>Chloroplast acquisition without the gene transfer in kleptoplastic sea slugs, Plakobranchus ocellatus.</title>
        <authorList>
            <person name="Maeda T."/>
            <person name="Takahashi S."/>
            <person name="Yoshida T."/>
            <person name="Shimamura S."/>
            <person name="Takaki Y."/>
            <person name="Nagai Y."/>
            <person name="Toyoda A."/>
            <person name="Suzuki Y."/>
            <person name="Arimoto A."/>
            <person name="Ishii H."/>
            <person name="Satoh N."/>
            <person name="Nishiyama T."/>
            <person name="Hasebe M."/>
            <person name="Maruyama T."/>
            <person name="Minagawa J."/>
            <person name="Obokata J."/>
            <person name="Shigenobu S."/>
        </authorList>
    </citation>
    <scope>NUCLEOTIDE SEQUENCE [LARGE SCALE GENOMIC DNA]</scope>
</reference>
<feature type="domain" description="Myosin VII FERM" evidence="1">
    <location>
        <begin position="2"/>
        <end position="71"/>
    </location>
</feature>
<evidence type="ECO:0000313" key="3">
    <source>
        <dbReference type="Proteomes" id="UP000735302"/>
    </source>
</evidence>
<comment type="caution">
    <text evidence="2">The sequence shown here is derived from an EMBL/GenBank/DDBJ whole genome shotgun (WGS) entry which is preliminary data.</text>
</comment>